<name>A0AAE3ZF80_9ACTN</name>
<dbReference type="Proteomes" id="UP001180845">
    <property type="component" value="Unassembled WGS sequence"/>
</dbReference>
<gene>
    <name evidence="1" type="ORF">JOF55_002856</name>
</gene>
<proteinExistence type="predicted"/>
<comment type="caution">
    <text evidence="1">The sequence shown here is derived from an EMBL/GenBank/DDBJ whole genome shotgun (WGS) entry which is preliminary data.</text>
</comment>
<evidence type="ECO:0000313" key="1">
    <source>
        <dbReference type="EMBL" id="MDR7302675.1"/>
    </source>
</evidence>
<sequence>MPNRAGRAAVALPAATLLAGCMRVRAVVTEVVRMLKAGA</sequence>
<dbReference type="EMBL" id="JAVDXW010000001">
    <property type="protein sequence ID" value="MDR7302675.1"/>
    <property type="molecule type" value="Genomic_DNA"/>
</dbReference>
<accession>A0AAE3ZF80</accession>
<evidence type="ECO:0000313" key="2">
    <source>
        <dbReference type="Proteomes" id="UP001180845"/>
    </source>
</evidence>
<protein>
    <recommendedName>
        <fullName evidence="3">Lipoprotein</fullName>
    </recommendedName>
</protein>
<reference evidence="1" key="1">
    <citation type="submission" date="2023-07" db="EMBL/GenBank/DDBJ databases">
        <title>Sequencing the genomes of 1000 actinobacteria strains.</title>
        <authorList>
            <person name="Klenk H.-P."/>
        </authorList>
    </citation>
    <scope>NUCLEOTIDE SEQUENCE</scope>
    <source>
        <strain evidence="1">DSM 45977</strain>
    </source>
</reference>
<keyword evidence="2" id="KW-1185">Reference proteome</keyword>
<dbReference type="AlphaFoldDB" id="A0AAE3ZF80"/>
<evidence type="ECO:0008006" key="3">
    <source>
        <dbReference type="Google" id="ProtNLM"/>
    </source>
</evidence>
<organism evidence="1 2">
    <name type="scientific">Haloactinomyces albus</name>
    <dbReference type="NCBI Taxonomy" id="1352928"/>
    <lineage>
        <taxon>Bacteria</taxon>
        <taxon>Bacillati</taxon>
        <taxon>Actinomycetota</taxon>
        <taxon>Actinomycetes</taxon>
        <taxon>Actinopolysporales</taxon>
        <taxon>Actinopolysporaceae</taxon>
        <taxon>Haloactinomyces</taxon>
    </lineage>
</organism>
<dbReference type="PROSITE" id="PS51257">
    <property type="entry name" value="PROKAR_LIPOPROTEIN"/>
    <property type="match status" value="1"/>
</dbReference>